<feature type="transmembrane region" description="Helical" evidence="1">
    <location>
        <begin position="218"/>
        <end position="241"/>
    </location>
</feature>
<dbReference type="AlphaFoldDB" id="A0A6J6DVC7"/>
<protein>
    <submittedName>
        <fullName evidence="3">Unannotated protein</fullName>
    </submittedName>
</protein>
<feature type="transmembrane region" description="Helical" evidence="1">
    <location>
        <begin position="283"/>
        <end position="302"/>
    </location>
</feature>
<feature type="transmembrane region" description="Helical" evidence="1">
    <location>
        <begin position="253"/>
        <end position="271"/>
    </location>
</feature>
<feature type="transmembrane region" description="Helical" evidence="1">
    <location>
        <begin position="170"/>
        <end position="188"/>
    </location>
</feature>
<dbReference type="Pfam" id="PF07690">
    <property type="entry name" value="MFS_1"/>
    <property type="match status" value="1"/>
</dbReference>
<feature type="transmembrane region" description="Helical" evidence="1">
    <location>
        <begin position="372"/>
        <end position="391"/>
    </location>
</feature>
<feature type="transmembrane region" description="Helical" evidence="1">
    <location>
        <begin position="308"/>
        <end position="328"/>
    </location>
</feature>
<name>A0A6J6DVC7_9ZZZZ</name>
<organism evidence="3">
    <name type="scientific">freshwater metagenome</name>
    <dbReference type="NCBI Taxonomy" id="449393"/>
    <lineage>
        <taxon>unclassified sequences</taxon>
        <taxon>metagenomes</taxon>
        <taxon>ecological metagenomes</taxon>
    </lineage>
</organism>
<dbReference type="GO" id="GO:0022857">
    <property type="term" value="F:transmembrane transporter activity"/>
    <property type="evidence" value="ECO:0007669"/>
    <property type="project" value="InterPro"/>
</dbReference>
<feature type="transmembrane region" description="Helical" evidence="1">
    <location>
        <begin position="99"/>
        <end position="124"/>
    </location>
</feature>
<dbReference type="InterPro" id="IPR020846">
    <property type="entry name" value="MFS_dom"/>
</dbReference>
<feature type="transmembrane region" description="Helical" evidence="1">
    <location>
        <begin position="73"/>
        <end position="93"/>
    </location>
</feature>
<dbReference type="PANTHER" id="PTHR23523:SF2">
    <property type="entry name" value="2-NITROIMIDAZOLE TRANSPORTER"/>
    <property type="match status" value="1"/>
</dbReference>
<evidence type="ECO:0000313" key="3">
    <source>
        <dbReference type="EMBL" id="CAB4566895.1"/>
    </source>
</evidence>
<feature type="transmembrane region" description="Helical" evidence="1">
    <location>
        <begin position="46"/>
        <end position="66"/>
    </location>
</feature>
<feature type="transmembrane region" description="Helical" evidence="1">
    <location>
        <begin position="136"/>
        <end position="158"/>
    </location>
</feature>
<dbReference type="EMBL" id="CAEZTM010000014">
    <property type="protein sequence ID" value="CAB4566895.1"/>
    <property type="molecule type" value="Genomic_DNA"/>
</dbReference>
<dbReference type="Gene3D" id="1.20.1250.20">
    <property type="entry name" value="MFS general substrate transporter like domains"/>
    <property type="match status" value="2"/>
</dbReference>
<gene>
    <name evidence="3" type="ORF">UFOPK1684_00474</name>
</gene>
<dbReference type="PANTHER" id="PTHR23523">
    <property type="match status" value="1"/>
</dbReference>
<reference evidence="3" key="1">
    <citation type="submission" date="2020-05" db="EMBL/GenBank/DDBJ databases">
        <authorList>
            <person name="Chiriac C."/>
            <person name="Salcher M."/>
            <person name="Ghai R."/>
            <person name="Kavagutti S V."/>
        </authorList>
    </citation>
    <scope>NUCLEOTIDE SEQUENCE</scope>
</reference>
<keyword evidence="1" id="KW-0472">Membrane</keyword>
<dbReference type="SUPFAM" id="SSF103473">
    <property type="entry name" value="MFS general substrate transporter"/>
    <property type="match status" value="1"/>
</dbReference>
<evidence type="ECO:0000256" key="1">
    <source>
        <dbReference type="SAM" id="Phobius"/>
    </source>
</evidence>
<dbReference type="InterPro" id="IPR036259">
    <property type="entry name" value="MFS_trans_sf"/>
</dbReference>
<proteinExistence type="predicted"/>
<evidence type="ECO:0000259" key="2">
    <source>
        <dbReference type="PROSITE" id="PS50850"/>
    </source>
</evidence>
<dbReference type="InterPro" id="IPR011701">
    <property type="entry name" value="MFS"/>
</dbReference>
<accession>A0A6J6DVC7</accession>
<keyword evidence="1" id="KW-1133">Transmembrane helix</keyword>
<feature type="domain" description="Major facilitator superfamily (MFS) profile" evidence="2">
    <location>
        <begin position="8"/>
        <end position="396"/>
    </location>
</feature>
<feature type="transmembrane region" description="Helical" evidence="1">
    <location>
        <begin position="348"/>
        <end position="366"/>
    </location>
</feature>
<dbReference type="InterPro" id="IPR052524">
    <property type="entry name" value="MFS_Cyanate_Porter"/>
</dbReference>
<sequence>MPLTPRSVVVFALTGIILTALGIRTGVAALSPLATTIELDVPLAGLPLGALGMIPPLAFSLAAAVSPWLARRVTIEGAAVVVGGLAIIAHLWRGFSPNYASLFVATIVLMLSAGIGNVILPALVKLYAPRAVGAMTAAYATAMAISATAPTVAGVWMADAFGWRLSLATWALVSFVGAIPWLIVIPFAKRRGIAEAELNATLPIPLAAVSLSRSPTALAVMVIFAIAGATAYTAFSLLPLMLSDIAGVGRTEAALALGLFSIMGLPLSLLIPPLAVRRGSAGILVGVATLTGALGWLGLLLFPGAWLYVWVTLLAISPLSFHLSLTLIGKRTKNHFSALQLSGYVNRAGYFFAAIGPLLVGLGYQLTGGWEISIIALVVLSVLQIPAVWVLRRERLVDDELRDARP</sequence>
<keyword evidence="1" id="KW-0812">Transmembrane</keyword>
<dbReference type="PROSITE" id="PS50850">
    <property type="entry name" value="MFS"/>
    <property type="match status" value="1"/>
</dbReference>